<dbReference type="PANTHER" id="PTHR30540:SF87">
    <property type="entry name" value="POTASSIUM TRANSPORTER"/>
    <property type="match status" value="1"/>
</dbReference>
<dbReference type="PANTHER" id="PTHR30540">
    <property type="entry name" value="OSMOTIC STRESS POTASSIUM TRANSPORTER"/>
    <property type="match status" value="1"/>
</dbReference>
<evidence type="ECO:0000313" key="14">
    <source>
        <dbReference type="EMBL" id="KAK4482200.1"/>
    </source>
</evidence>
<feature type="region of interest" description="Disordered" evidence="11">
    <location>
        <begin position="518"/>
        <end position="565"/>
    </location>
</feature>
<feature type="transmembrane region" description="Helical" evidence="10">
    <location>
        <begin position="1213"/>
        <end position="1234"/>
    </location>
</feature>
<protein>
    <recommendedName>
        <fullName evidence="10">Potassium transporter</fullName>
    </recommendedName>
</protein>
<dbReference type="InterPro" id="IPR003855">
    <property type="entry name" value="K+_transporter"/>
</dbReference>
<keyword evidence="8 10" id="KW-0406">Ion transport</keyword>
<dbReference type="InterPro" id="IPR053952">
    <property type="entry name" value="K_trans_C"/>
</dbReference>
<evidence type="ECO:0000256" key="6">
    <source>
        <dbReference type="ARBA" id="ARBA00022958"/>
    </source>
</evidence>
<evidence type="ECO:0000256" key="3">
    <source>
        <dbReference type="ARBA" id="ARBA00022448"/>
    </source>
</evidence>
<feature type="domain" description="K+ potassium transporter integral membrane" evidence="12">
    <location>
        <begin position="764"/>
        <end position="1247"/>
    </location>
</feature>
<keyword evidence="5 10" id="KW-0812">Transmembrane</keyword>
<comment type="similarity">
    <text evidence="2 10">Belongs to the HAK/KUP transporter (TC 2.A.72.3) family.</text>
</comment>
<evidence type="ECO:0000256" key="10">
    <source>
        <dbReference type="RuleBase" id="RU321113"/>
    </source>
</evidence>
<evidence type="ECO:0000256" key="7">
    <source>
        <dbReference type="ARBA" id="ARBA00022989"/>
    </source>
</evidence>
<feature type="compositionally biased region" description="Polar residues" evidence="11">
    <location>
        <begin position="381"/>
        <end position="390"/>
    </location>
</feature>
<accession>A0ABR0CZQ2</accession>
<evidence type="ECO:0000256" key="11">
    <source>
        <dbReference type="SAM" id="MobiDB-lite"/>
    </source>
</evidence>
<feature type="transmembrane region" description="Helical" evidence="10">
    <location>
        <begin position="1159"/>
        <end position="1180"/>
    </location>
</feature>
<evidence type="ECO:0000313" key="15">
    <source>
        <dbReference type="Proteomes" id="UP001291926"/>
    </source>
</evidence>
<comment type="subcellular location">
    <subcellularLocation>
        <location evidence="1">Cell membrane</location>
        <topology evidence="1">Multi-pass membrane protein</topology>
    </subcellularLocation>
    <subcellularLocation>
        <location evidence="10">Membrane</location>
        <topology evidence="10">Multi-pass membrane protein</topology>
    </subcellularLocation>
</comment>
<feature type="transmembrane region" description="Helical" evidence="10">
    <location>
        <begin position="889"/>
        <end position="920"/>
    </location>
</feature>
<dbReference type="Pfam" id="PF02705">
    <property type="entry name" value="K_trans"/>
    <property type="match status" value="2"/>
</dbReference>
<evidence type="ECO:0000256" key="8">
    <source>
        <dbReference type="ARBA" id="ARBA00023065"/>
    </source>
</evidence>
<comment type="function">
    <text evidence="10">Potassium transporter.</text>
</comment>
<dbReference type="NCBIfam" id="TIGR00794">
    <property type="entry name" value="kup"/>
    <property type="match status" value="1"/>
</dbReference>
<dbReference type="Proteomes" id="UP001291926">
    <property type="component" value="Unassembled WGS sequence"/>
</dbReference>
<feature type="transmembrane region" description="Helical" evidence="10">
    <location>
        <begin position="1123"/>
        <end position="1147"/>
    </location>
</feature>
<keyword evidence="15" id="KW-1185">Reference proteome</keyword>
<feature type="transmembrane region" description="Helical" evidence="10">
    <location>
        <begin position="957"/>
        <end position="978"/>
    </location>
</feature>
<evidence type="ECO:0000259" key="12">
    <source>
        <dbReference type="Pfam" id="PF02705"/>
    </source>
</evidence>
<feature type="compositionally biased region" description="Basic and acidic residues" evidence="11">
    <location>
        <begin position="355"/>
        <end position="365"/>
    </location>
</feature>
<name>A0ABR0CZQ2_9LAMI</name>
<dbReference type="Pfam" id="PF22776">
    <property type="entry name" value="K_trans_C"/>
    <property type="match status" value="1"/>
</dbReference>
<feature type="compositionally biased region" description="Basic and acidic residues" evidence="11">
    <location>
        <begin position="463"/>
        <end position="474"/>
    </location>
</feature>
<dbReference type="EMBL" id="JAYDYQ010002534">
    <property type="protein sequence ID" value="KAK4482200.1"/>
    <property type="molecule type" value="Genomic_DNA"/>
</dbReference>
<evidence type="ECO:0000256" key="9">
    <source>
        <dbReference type="ARBA" id="ARBA00023136"/>
    </source>
</evidence>
<evidence type="ECO:0000256" key="1">
    <source>
        <dbReference type="ARBA" id="ARBA00004651"/>
    </source>
</evidence>
<feature type="transmembrane region" description="Helical" evidence="10">
    <location>
        <begin position="1004"/>
        <end position="1023"/>
    </location>
</feature>
<feature type="transmembrane region" description="Helical" evidence="10">
    <location>
        <begin position="105"/>
        <end position="129"/>
    </location>
</feature>
<evidence type="ECO:0000256" key="4">
    <source>
        <dbReference type="ARBA" id="ARBA00022538"/>
    </source>
</evidence>
<feature type="region of interest" description="Disordered" evidence="11">
    <location>
        <begin position="463"/>
        <end position="486"/>
    </location>
</feature>
<feature type="compositionally biased region" description="Basic and acidic residues" evidence="11">
    <location>
        <begin position="529"/>
        <end position="540"/>
    </location>
</feature>
<dbReference type="InterPro" id="IPR053951">
    <property type="entry name" value="K_trans_N"/>
</dbReference>
<feature type="transmembrane region" description="Helical" evidence="10">
    <location>
        <begin position="1035"/>
        <end position="1055"/>
    </location>
</feature>
<organism evidence="14 15">
    <name type="scientific">Penstemon davidsonii</name>
    <dbReference type="NCBI Taxonomy" id="160366"/>
    <lineage>
        <taxon>Eukaryota</taxon>
        <taxon>Viridiplantae</taxon>
        <taxon>Streptophyta</taxon>
        <taxon>Embryophyta</taxon>
        <taxon>Tracheophyta</taxon>
        <taxon>Spermatophyta</taxon>
        <taxon>Magnoliopsida</taxon>
        <taxon>eudicotyledons</taxon>
        <taxon>Gunneridae</taxon>
        <taxon>Pentapetalae</taxon>
        <taxon>asterids</taxon>
        <taxon>lamiids</taxon>
        <taxon>Lamiales</taxon>
        <taxon>Plantaginaceae</taxon>
        <taxon>Cheloneae</taxon>
        <taxon>Penstemon</taxon>
    </lineage>
</organism>
<feature type="domain" description="K+ potassium transporter C-terminal" evidence="13">
    <location>
        <begin position="1264"/>
        <end position="1471"/>
    </location>
</feature>
<comment type="caution">
    <text evidence="14">The sequence shown here is derived from an EMBL/GenBank/DDBJ whole genome shotgun (WGS) entry which is preliminary data.</text>
</comment>
<feature type="region of interest" description="Disordered" evidence="11">
    <location>
        <begin position="317"/>
        <end position="398"/>
    </location>
</feature>
<evidence type="ECO:0000259" key="13">
    <source>
        <dbReference type="Pfam" id="PF22776"/>
    </source>
</evidence>
<feature type="transmembrane region" description="Helical" evidence="10">
    <location>
        <begin position="932"/>
        <end position="950"/>
    </location>
</feature>
<keyword evidence="6 10" id="KW-0630">Potassium</keyword>
<keyword evidence="9 10" id="KW-0472">Membrane</keyword>
<feature type="transmembrane region" description="Helical" evidence="10">
    <location>
        <begin position="798"/>
        <end position="819"/>
    </location>
</feature>
<keyword evidence="3" id="KW-0813">Transport</keyword>
<reference evidence="14 15" key="1">
    <citation type="journal article" date="2023" name="bioRxiv">
        <title>Genome report: Whole genome sequence and annotation of Penstemon davidsonii.</title>
        <authorList>
            <person name="Ostevik K.L."/>
            <person name="Alabady M."/>
            <person name="Zhang M."/>
            <person name="Rausher M.D."/>
        </authorList>
    </citation>
    <scope>NUCLEOTIDE SEQUENCE [LARGE SCALE GENOMIC DNA]</scope>
    <source>
        <strain evidence="14">DNT005</strain>
        <tissue evidence="14">Whole leaf</tissue>
    </source>
</reference>
<feature type="transmembrane region" description="Helical" evidence="10">
    <location>
        <begin position="1187"/>
        <end position="1207"/>
    </location>
</feature>
<sequence>MNSSKHDGGVAAYNGGPTVGWWSSDGFTTVVVARAKHLDRTRPIFGDISQIKIFISNNNAGGDKWMVILQLAFQSLGVVYGDLGTSPLYVYPSIFPDGIKDNDDILGALSLIIYTITLLPLIKYVFFVLRANDNGNVYTEIGSTPLRKSSIRCFCQSVSTANSLTSIVNPQQPAGHGRLKSSTAAQSKPQSYFRRQRSCLERNHSISSKIASCNVIVTFCQQAALFYTSTHLMIPQITRKTRSSLTRTRSDLTHSLENLSTVPLTMEGTDKIEELTTEVRNFTKDLEAKQYMPWPNTAQGAYPYQVMPQYQVMVPSPASTPLPLQTVPPTGEPRRDQAIPKMPRQPQEGTSRSNRIRERSPDRSPVRQVRSTVYHRDRTYGPSTKTTSPGQYRPRTVHTPANTRVGRWVPVRHPKFPGNQRVDQMTRTQYRRYLRQRKEIEIAKGKAPMKQRTAKPRDIEMKHGQEAKEAKEAEQGAVSPWRSPGKAKYGTIDLEKELEEDENELRVKFDKIFARNDGKQGEAESGQAIEEKAVDEKAKEDEESGTSQPSAGSAVMQCNAEPSADKAEQLEIDEIVVIGPEQEACADLIRKFRAYVAECYTGDLIFEEETPISEGDEIQLKELGTAPAKLDDIKIQVQDPVIEIELGTEDDHRPTYISALLDDGQKERLIQMIPQITRKTRSSLTRTRSDLTHSLENLSTVPLTMEGTDKIEELTTEVRNFTKDLEAKQVEWSNVVKSCKHGHDHHHGCNQPKGGDEWMVILQLAFQSLGVVYGDLGTSPLYVFSSTFTDGIKDNDDIIGVLSLIFYTITLLPLIKYVFFVLRANDNGNGGTFALYSLICRYAKVGLIPSQEAEDQDVSTFQLELPDNRMLRASKVKSLLENSNFAKTFLLFATMLGTSMVIGDGVLTPCISVLSAVSGLREATSAMTEDRIVWLSVVILILLFTVQRFGTDKVGYTFAPIICVWFSLIGGIGIYNFIKYDPSVVKAINPKYIVDYFKRNKKQAWISLGGAVLSITGTEALFADVGHFSVKSIQISMCTVTYPALLLAYIGQASFLRKNNNLILETFYKSIPGPLYWPMFVVAVLASIIASQAMISGTFSIIQQSLSLGCFPRVKIVHTSAKYAGQVYVPEINYLLMLACVCVTLGFKDTVKIGNAYGIAVVFVMCLTSAFLVLIMIILWKTHILLIISYIMIIGSVELVYLSSVLYKFGEGGYLPLAFALFLMSVMYTWNYVYRKKYYFELDHKSSPEKVKEIISETNSHRLPGLAIFYSELVHGIPPIFEHYIANVPALHSILVFVSIKSLPINIVPMEERFLFRREQPNDLQVFRCVVRYGYTDVRNEEEPFEMLLIERLKGFIKEDYYMGLAQMGDNDEHAQNEINGESIDDIGVIAKEEDEEGVDREIEVLDRATEAGVVHLVGEHDVVAGKGASIGKRILIDYGYNILKRNLRQSNKVFDIPHKRMLKVGMTYEL</sequence>
<keyword evidence="7 10" id="KW-1133">Transmembrane helix</keyword>
<evidence type="ECO:0000256" key="2">
    <source>
        <dbReference type="ARBA" id="ARBA00008440"/>
    </source>
</evidence>
<proteinExistence type="inferred from homology"/>
<keyword evidence="4 10" id="KW-0633">Potassium transport</keyword>
<gene>
    <name evidence="14" type="ORF">RD792_009342</name>
</gene>
<feature type="domain" description="K+ potassium transporter integral membrane" evidence="12">
    <location>
        <begin position="71"/>
        <end position="136"/>
    </location>
</feature>
<feature type="transmembrane region" description="Helical" evidence="10">
    <location>
        <begin position="1075"/>
        <end position="1102"/>
    </location>
</feature>
<evidence type="ECO:0000256" key="5">
    <source>
        <dbReference type="ARBA" id="ARBA00022692"/>
    </source>
</evidence>